<name>A0A480ANW5_9BURK</name>
<dbReference type="EMBL" id="BJCL01000001">
    <property type="protein sequence ID" value="GCL61355.1"/>
    <property type="molecule type" value="Genomic_DNA"/>
</dbReference>
<reference evidence="7" key="1">
    <citation type="submission" date="2019-03" db="EMBL/GenBank/DDBJ databases">
        <title>Aquabacterium pictum sp.nov., the first bacteriochlorophyll a-containing freshwater bacterium in the genus Aquabacterium of the class Betaproteobacteria.</title>
        <authorList>
            <person name="Hirose S."/>
            <person name="Tank M."/>
            <person name="Hara E."/>
            <person name="Tamaki H."/>
            <person name="Takaichi S."/>
            <person name="Haruta S."/>
            <person name="Hanada S."/>
        </authorList>
    </citation>
    <scope>NUCLEOTIDE SEQUENCE [LARGE SCALE GENOMIC DNA]</scope>
    <source>
        <strain evidence="7">W35</strain>
    </source>
</reference>
<dbReference type="SUPFAM" id="SSF46785">
    <property type="entry name" value="Winged helix' DNA-binding domain"/>
    <property type="match status" value="1"/>
</dbReference>
<accession>A0A480ANW5</accession>
<dbReference type="Pfam" id="PF00126">
    <property type="entry name" value="HTH_1"/>
    <property type="match status" value="1"/>
</dbReference>
<comment type="caution">
    <text evidence="6">The sequence shown here is derived from an EMBL/GenBank/DDBJ whole genome shotgun (WGS) entry which is preliminary data.</text>
</comment>
<dbReference type="Pfam" id="PF03466">
    <property type="entry name" value="LysR_substrate"/>
    <property type="match status" value="1"/>
</dbReference>
<proteinExistence type="inferred from homology"/>
<feature type="domain" description="HTH lysR-type" evidence="5">
    <location>
        <begin position="21"/>
        <end position="66"/>
    </location>
</feature>
<dbReference type="SUPFAM" id="SSF53850">
    <property type="entry name" value="Periplasmic binding protein-like II"/>
    <property type="match status" value="1"/>
</dbReference>
<dbReference type="InterPro" id="IPR058163">
    <property type="entry name" value="LysR-type_TF_proteobact-type"/>
</dbReference>
<evidence type="ECO:0000256" key="3">
    <source>
        <dbReference type="ARBA" id="ARBA00023125"/>
    </source>
</evidence>
<dbReference type="InterPro" id="IPR036388">
    <property type="entry name" value="WH-like_DNA-bd_sf"/>
</dbReference>
<gene>
    <name evidence="6" type="ORF">AQPW35_04360</name>
</gene>
<dbReference type="PANTHER" id="PTHR30537">
    <property type="entry name" value="HTH-TYPE TRANSCRIPTIONAL REGULATOR"/>
    <property type="match status" value="1"/>
</dbReference>
<evidence type="ECO:0000256" key="4">
    <source>
        <dbReference type="ARBA" id="ARBA00023163"/>
    </source>
</evidence>
<evidence type="ECO:0000259" key="5">
    <source>
        <dbReference type="PROSITE" id="PS50931"/>
    </source>
</evidence>
<evidence type="ECO:0000256" key="2">
    <source>
        <dbReference type="ARBA" id="ARBA00023015"/>
    </source>
</evidence>
<dbReference type="Gene3D" id="3.40.190.290">
    <property type="match status" value="1"/>
</dbReference>
<dbReference type="FunFam" id="1.10.10.10:FF:000001">
    <property type="entry name" value="LysR family transcriptional regulator"/>
    <property type="match status" value="1"/>
</dbReference>
<dbReference type="Gene3D" id="1.10.10.10">
    <property type="entry name" value="Winged helix-like DNA-binding domain superfamily/Winged helix DNA-binding domain"/>
    <property type="match status" value="1"/>
</dbReference>
<sequence>MLAYHPAMQTLRGILNFTRTAELGSFTAAARELGISAVAVSQNVSRLEERLGVRLLARSTRALTVTAEGQAFLEQCREPLAQLDAACREASSDARAASGRVRASVVSPLAFQYLVPLLPKFYQRHPQIQLDLELSEDSTPLIPKRMDVGIRVGSLDDAAFVARPLGPIRLLLCAAPSYLQARGVPRSIEALQQHDALMLRITGREHTQPLVLQQRSDGARNVQLVQLPGRLVCNDFRSLQQACIDGLGVAQLPQPMALPALQAGQLQVLLHDHQIDGWQLFIHYPNRRQLPARVRAFVDFCVEHLGGHADLLMDAGKWRAR</sequence>
<keyword evidence="7" id="KW-1185">Reference proteome</keyword>
<evidence type="ECO:0000313" key="7">
    <source>
        <dbReference type="Proteomes" id="UP000301751"/>
    </source>
</evidence>
<dbReference type="PRINTS" id="PR00039">
    <property type="entry name" value="HTHLYSR"/>
</dbReference>
<evidence type="ECO:0000256" key="1">
    <source>
        <dbReference type="ARBA" id="ARBA00009437"/>
    </source>
</evidence>
<dbReference type="PANTHER" id="PTHR30537:SF5">
    <property type="entry name" value="HTH-TYPE TRANSCRIPTIONAL ACTIVATOR TTDR-RELATED"/>
    <property type="match status" value="1"/>
</dbReference>
<dbReference type="GO" id="GO:0003700">
    <property type="term" value="F:DNA-binding transcription factor activity"/>
    <property type="evidence" value="ECO:0007669"/>
    <property type="project" value="InterPro"/>
</dbReference>
<dbReference type="PROSITE" id="PS50931">
    <property type="entry name" value="HTH_LYSR"/>
    <property type="match status" value="1"/>
</dbReference>
<protein>
    <submittedName>
        <fullName evidence="6">LysR family transcriptional regulator</fullName>
    </submittedName>
</protein>
<dbReference type="InterPro" id="IPR036390">
    <property type="entry name" value="WH_DNA-bd_sf"/>
</dbReference>
<dbReference type="GO" id="GO:0003677">
    <property type="term" value="F:DNA binding"/>
    <property type="evidence" value="ECO:0007669"/>
    <property type="project" value="UniProtKB-KW"/>
</dbReference>
<keyword evidence="3" id="KW-0238">DNA-binding</keyword>
<dbReference type="CDD" id="cd08422">
    <property type="entry name" value="PBP2_CrgA_like"/>
    <property type="match status" value="1"/>
</dbReference>
<evidence type="ECO:0000313" key="6">
    <source>
        <dbReference type="EMBL" id="GCL61355.1"/>
    </source>
</evidence>
<dbReference type="InterPro" id="IPR000847">
    <property type="entry name" value="LysR_HTH_N"/>
</dbReference>
<dbReference type="AlphaFoldDB" id="A0A480ANW5"/>
<dbReference type="InterPro" id="IPR005119">
    <property type="entry name" value="LysR_subst-bd"/>
</dbReference>
<dbReference type="Proteomes" id="UP000301751">
    <property type="component" value="Unassembled WGS sequence"/>
</dbReference>
<comment type="similarity">
    <text evidence="1">Belongs to the LysR transcriptional regulatory family.</text>
</comment>
<organism evidence="6 7">
    <name type="scientific">Pseudaquabacterium pictum</name>
    <dbReference type="NCBI Taxonomy" id="2315236"/>
    <lineage>
        <taxon>Bacteria</taxon>
        <taxon>Pseudomonadati</taxon>
        <taxon>Pseudomonadota</taxon>
        <taxon>Betaproteobacteria</taxon>
        <taxon>Burkholderiales</taxon>
        <taxon>Sphaerotilaceae</taxon>
        <taxon>Pseudaquabacterium</taxon>
    </lineage>
</organism>
<keyword evidence="2" id="KW-0805">Transcription regulation</keyword>
<keyword evidence="4" id="KW-0804">Transcription</keyword>